<keyword evidence="6 10" id="KW-1133">Transmembrane helix</keyword>
<feature type="compositionally biased region" description="Low complexity" evidence="9">
    <location>
        <begin position="449"/>
        <end position="466"/>
    </location>
</feature>
<feature type="domain" description="Copper resistance protein D" evidence="13">
    <location>
        <begin position="336"/>
        <end position="442"/>
    </location>
</feature>
<keyword evidence="15" id="KW-1185">Reference proteome</keyword>
<feature type="transmembrane region" description="Helical" evidence="10">
    <location>
        <begin position="239"/>
        <end position="258"/>
    </location>
</feature>
<keyword evidence="7" id="KW-0186">Copper</keyword>
<feature type="transmembrane region" description="Helical" evidence="10">
    <location>
        <begin position="156"/>
        <end position="175"/>
    </location>
</feature>
<dbReference type="InterPro" id="IPR008457">
    <property type="entry name" value="Cu-R_CopD_dom"/>
</dbReference>
<evidence type="ECO:0000256" key="6">
    <source>
        <dbReference type="ARBA" id="ARBA00022989"/>
    </source>
</evidence>
<feature type="signal peptide" evidence="11">
    <location>
        <begin position="1"/>
        <end position="31"/>
    </location>
</feature>
<dbReference type="Gene3D" id="2.60.40.1220">
    <property type="match status" value="1"/>
</dbReference>
<protein>
    <submittedName>
        <fullName evidence="14">Copper transport protein</fullName>
    </submittedName>
</protein>
<dbReference type="InterPro" id="IPR032694">
    <property type="entry name" value="CopC/D"/>
</dbReference>
<evidence type="ECO:0000313" key="15">
    <source>
        <dbReference type="Proteomes" id="UP000757540"/>
    </source>
</evidence>
<dbReference type="SUPFAM" id="SSF81296">
    <property type="entry name" value="E set domains"/>
    <property type="match status" value="1"/>
</dbReference>
<dbReference type="PANTHER" id="PTHR34820:SF4">
    <property type="entry name" value="INNER MEMBRANE PROTEIN YEBZ"/>
    <property type="match status" value="1"/>
</dbReference>
<evidence type="ECO:0000256" key="3">
    <source>
        <dbReference type="ARBA" id="ARBA00022692"/>
    </source>
</evidence>
<evidence type="ECO:0000256" key="10">
    <source>
        <dbReference type="SAM" id="Phobius"/>
    </source>
</evidence>
<dbReference type="InterPro" id="IPR014755">
    <property type="entry name" value="Cu-Rt/internalin_Ig-like"/>
</dbReference>
<reference evidence="14 15" key="1">
    <citation type="submission" date="2020-05" db="EMBL/GenBank/DDBJ databases">
        <title>Genomic Encyclopedia of Type Strains, Phase III (KMG-III): the genomes of soil and plant-associated and newly described type strains.</title>
        <authorList>
            <person name="Whitman W."/>
        </authorList>
    </citation>
    <scope>NUCLEOTIDE SEQUENCE [LARGE SCALE GENOMIC DNA]</scope>
    <source>
        <strain evidence="14 15">KCTC 19046</strain>
    </source>
</reference>
<keyword evidence="8 10" id="KW-0472">Membrane</keyword>
<evidence type="ECO:0000256" key="1">
    <source>
        <dbReference type="ARBA" id="ARBA00004651"/>
    </source>
</evidence>
<dbReference type="Pfam" id="PF04234">
    <property type="entry name" value="CopC"/>
    <property type="match status" value="1"/>
</dbReference>
<feature type="transmembrane region" description="Helical" evidence="10">
    <location>
        <begin position="306"/>
        <end position="326"/>
    </location>
</feature>
<feature type="transmembrane region" description="Helical" evidence="10">
    <location>
        <begin position="265"/>
        <end position="286"/>
    </location>
</feature>
<feature type="region of interest" description="Disordered" evidence="9">
    <location>
        <begin position="449"/>
        <end position="470"/>
    </location>
</feature>
<dbReference type="InterPro" id="IPR014756">
    <property type="entry name" value="Ig_E-set"/>
</dbReference>
<organism evidence="14 15">
    <name type="scientific">Isoptericola halotolerans</name>
    <dbReference type="NCBI Taxonomy" id="300560"/>
    <lineage>
        <taxon>Bacteria</taxon>
        <taxon>Bacillati</taxon>
        <taxon>Actinomycetota</taxon>
        <taxon>Actinomycetes</taxon>
        <taxon>Micrococcales</taxon>
        <taxon>Promicromonosporaceae</taxon>
        <taxon>Isoptericola</taxon>
    </lineage>
</organism>
<dbReference type="Proteomes" id="UP000757540">
    <property type="component" value="Unassembled WGS sequence"/>
</dbReference>
<dbReference type="InterPro" id="IPR007348">
    <property type="entry name" value="CopC_dom"/>
</dbReference>
<sequence length="572" mass="58557">MHPSSRRVRSVVLGAAAGILLAFLASGPAAAHAVLEETDPRDGAVLDAPPERLTLDFNEPVQAVPEATTLLSPDGLPVDVEVAATDSTLVVTPGAELEDGTYVVSWRVISLDTHPVAGAFSFSVGEPSATAEPVGPAPGERASALDLAGVRTAAQVTVYAGTFLVAGLVAFELLVLHVSPGAAPVLRRRLQRTRYVALGAAVVGAVVLAPATEGWQAGAGTDALATAGTWTASATSDTAVAGLIGVAGLVLATAFAARAGRDRRALWPAGVSLGGATLALGALALVGHTRTATPLWLVVSADVLHVLAGAVWLGGVVGLALVLMPSSQVDPRRAARTVARFSALGATLLVAVALTGILLAWRVLGTLDALWTTSYGVALLTKTVIVLYVVMIATWNHYRLVPGIVRDRAGHGGDDAVRRQLRRMVTAEAALLGLVLGVTALLVSLSPEPSSAAPPGAADSTAPASPTEVTRDLEDGTLRAQVTPGRVGVNSVQLELLDADGAPWALDTDPELSARLTQPSVGPLEQTLVGAGPGTYEATVDLPLEGEWVLELSVRTSKFSNPIVEIPVEVTS</sequence>
<dbReference type="RefSeq" id="WP_171781835.1">
    <property type="nucleotide sequence ID" value="NZ_BAAAML010000002.1"/>
</dbReference>
<feature type="transmembrane region" description="Helical" evidence="10">
    <location>
        <begin position="338"/>
        <end position="363"/>
    </location>
</feature>
<evidence type="ECO:0000256" key="9">
    <source>
        <dbReference type="SAM" id="MobiDB-lite"/>
    </source>
</evidence>
<proteinExistence type="predicted"/>
<keyword evidence="3 10" id="KW-0812">Transmembrane</keyword>
<evidence type="ECO:0000256" key="11">
    <source>
        <dbReference type="SAM" id="SignalP"/>
    </source>
</evidence>
<evidence type="ECO:0000259" key="13">
    <source>
        <dbReference type="Pfam" id="PF05425"/>
    </source>
</evidence>
<evidence type="ECO:0000259" key="12">
    <source>
        <dbReference type="Pfam" id="PF04234"/>
    </source>
</evidence>
<dbReference type="PANTHER" id="PTHR34820">
    <property type="entry name" value="INNER MEMBRANE PROTEIN YEBZ"/>
    <property type="match status" value="1"/>
</dbReference>
<keyword evidence="2" id="KW-1003">Cell membrane</keyword>
<evidence type="ECO:0000313" key="14">
    <source>
        <dbReference type="EMBL" id="NOV95548.1"/>
    </source>
</evidence>
<feature type="transmembrane region" description="Helical" evidence="10">
    <location>
        <begin position="425"/>
        <end position="445"/>
    </location>
</feature>
<gene>
    <name evidence="14" type="ORF">HDG69_000101</name>
</gene>
<comment type="caution">
    <text evidence="14">The sequence shown here is derived from an EMBL/GenBank/DDBJ whole genome shotgun (WGS) entry which is preliminary data.</text>
</comment>
<feature type="transmembrane region" description="Helical" evidence="10">
    <location>
        <begin position="195"/>
        <end position="212"/>
    </location>
</feature>
<keyword evidence="4" id="KW-0479">Metal-binding</keyword>
<accession>A0ABX2A1T0</accession>
<feature type="chain" id="PRO_5046482796" evidence="11">
    <location>
        <begin position="32"/>
        <end position="572"/>
    </location>
</feature>
<dbReference type="EMBL" id="JABEZU010000001">
    <property type="protein sequence ID" value="NOV95548.1"/>
    <property type="molecule type" value="Genomic_DNA"/>
</dbReference>
<evidence type="ECO:0000256" key="8">
    <source>
        <dbReference type="ARBA" id="ARBA00023136"/>
    </source>
</evidence>
<comment type="subcellular location">
    <subcellularLocation>
        <location evidence="1">Cell membrane</location>
        <topology evidence="1">Multi-pass membrane protein</topology>
    </subcellularLocation>
</comment>
<evidence type="ECO:0000256" key="7">
    <source>
        <dbReference type="ARBA" id="ARBA00023008"/>
    </source>
</evidence>
<evidence type="ECO:0000256" key="5">
    <source>
        <dbReference type="ARBA" id="ARBA00022729"/>
    </source>
</evidence>
<feature type="domain" description="CopC" evidence="12">
    <location>
        <begin position="32"/>
        <end position="124"/>
    </location>
</feature>
<keyword evidence="5 11" id="KW-0732">Signal</keyword>
<evidence type="ECO:0000256" key="4">
    <source>
        <dbReference type="ARBA" id="ARBA00022723"/>
    </source>
</evidence>
<evidence type="ECO:0000256" key="2">
    <source>
        <dbReference type="ARBA" id="ARBA00022475"/>
    </source>
</evidence>
<dbReference type="Pfam" id="PF05425">
    <property type="entry name" value="CopD"/>
    <property type="match status" value="1"/>
</dbReference>
<name>A0ABX2A1T0_9MICO</name>
<feature type="transmembrane region" description="Helical" evidence="10">
    <location>
        <begin position="375"/>
        <end position="398"/>
    </location>
</feature>